<organism evidence="1 2">
    <name type="scientific">Corynebacterium mendelii</name>
    <dbReference type="NCBI Taxonomy" id="2765362"/>
    <lineage>
        <taxon>Bacteria</taxon>
        <taxon>Bacillati</taxon>
        <taxon>Actinomycetota</taxon>
        <taxon>Actinomycetes</taxon>
        <taxon>Mycobacteriales</taxon>
        <taxon>Corynebacteriaceae</taxon>
        <taxon>Corynebacterium</taxon>
    </lineage>
</organism>
<dbReference type="Proteomes" id="UP000664332">
    <property type="component" value="Unassembled WGS sequence"/>
</dbReference>
<proteinExistence type="predicted"/>
<name>A0A939ITW5_9CORY</name>
<keyword evidence="2" id="KW-1185">Reference proteome</keyword>
<comment type="caution">
    <text evidence="1">The sequence shown here is derived from an EMBL/GenBank/DDBJ whole genome shotgun (WGS) entry which is preliminary data.</text>
</comment>
<sequence>MADAIKASMQQTWWACDEFTVLPKEQFAGDAINADLLTKIAADLELTCHLDQEWDRYEIGAGDTLSAIIEEDPSGQLRIWWEMTIEDTEDFHDED</sequence>
<protein>
    <submittedName>
        <fullName evidence="1">Uncharacterized protein</fullName>
    </submittedName>
</protein>
<reference evidence="1" key="1">
    <citation type="submission" date="2021-03" db="EMBL/GenBank/DDBJ databases">
        <authorList>
            <person name="Sun Q."/>
        </authorList>
    </citation>
    <scope>NUCLEOTIDE SEQUENCE</scope>
    <source>
        <strain evidence="1">CCM 8862</strain>
    </source>
</reference>
<accession>A0A939ITW5</accession>
<evidence type="ECO:0000313" key="1">
    <source>
        <dbReference type="EMBL" id="MBN9644269.1"/>
    </source>
</evidence>
<evidence type="ECO:0000313" key="2">
    <source>
        <dbReference type="Proteomes" id="UP000664332"/>
    </source>
</evidence>
<gene>
    <name evidence="1" type="ORF">JZY06_06535</name>
</gene>
<dbReference type="AlphaFoldDB" id="A0A939ITW5"/>
<dbReference type="EMBL" id="JAFLEQ010000008">
    <property type="protein sequence ID" value="MBN9644269.1"/>
    <property type="molecule type" value="Genomic_DNA"/>
</dbReference>